<organism evidence="1 2">
    <name type="scientific">Pholiota conissans</name>
    <dbReference type="NCBI Taxonomy" id="109636"/>
    <lineage>
        <taxon>Eukaryota</taxon>
        <taxon>Fungi</taxon>
        <taxon>Dikarya</taxon>
        <taxon>Basidiomycota</taxon>
        <taxon>Agaricomycotina</taxon>
        <taxon>Agaricomycetes</taxon>
        <taxon>Agaricomycetidae</taxon>
        <taxon>Agaricales</taxon>
        <taxon>Agaricineae</taxon>
        <taxon>Strophariaceae</taxon>
        <taxon>Pholiota</taxon>
    </lineage>
</organism>
<reference evidence="1" key="1">
    <citation type="submission" date="2020-11" db="EMBL/GenBank/DDBJ databases">
        <authorList>
            <consortium name="DOE Joint Genome Institute"/>
            <person name="Ahrendt S."/>
            <person name="Riley R."/>
            <person name="Andreopoulos W."/>
            <person name="Labutti K."/>
            <person name="Pangilinan J."/>
            <person name="Ruiz-Duenas F.J."/>
            <person name="Barrasa J.M."/>
            <person name="Sanchez-Garcia M."/>
            <person name="Camarero S."/>
            <person name="Miyauchi S."/>
            <person name="Serrano A."/>
            <person name="Linde D."/>
            <person name="Babiker R."/>
            <person name="Drula E."/>
            <person name="Ayuso-Fernandez I."/>
            <person name="Pacheco R."/>
            <person name="Padilla G."/>
            <person name="Ferreira P."/>
            <person name="Barriuso J."/>
            <person name="Kellner H."/>
            <person name="Castanera R."/>
            <person name="Alfaro M."/>
            <person name="Ramirez L."/>
            <person name="Pisabarro A.G."/>
            <person name="Kuo A."/>
            <person name="Tritt A."/>
            <person name="Lipzen A."/>
            <person name="He G."/>
            <person name="Yan M."/>
            <person name="Ng V."/>
            <person name="Cullen D."/>
            <person name="Martin F."/>
            <person name="Rosso M.-N."/>
            <person name="Henrissat B."/>
            <person name="Hibbett D."/>
            <person name="Martinez A.T."/>
            <person name="Grigoriev I.V."/>
        </authorList>
    </citation>
    <scope>NUCLEOTIDE SEQUENCE</scope>
    <source>
        <strain evidence="1">CIRM-BRFM 674</strain>
    </source>
</reference>
<comment type="caution">
    <text evidence="1">The sequence shown here is derived from an EMBL/GenBank/DDBJ whole genome shotgun (WGS) entry which is preliminary data.</text>
</comment>
<evidence type="ECO:0000313" key="1">
    <source>
        <dbReference type="EMBL" id="KAF9470998.1"/>
    </source>
</evidence>
<accession>A0A9P5YLB9</accession>
<feature type="non-terminal residue" evidence="1">
    <location>
        <position position="111"/>
    </location>
</feature>
<dbReference type="Proteomes" id="UP000807469">
    <property type="component" value="Unassembled WGS sequence"/>
</dbReference>
<dbReference type="AlphaFoldDB" id="A0A9P5YLB9"/>
<dbReference type="GO" id="GO:0003676">
    <property type="term" value="F:nucleic acid binding"/>
    <property type="evidence" value="ECO:0007669"/>
    <property type="project" value="InterPro"/>
</dbReference>
<dbReference type="Gene3D" id="3.30.420.10">
    <property type="entry name" value="Ribonuclease H-like superfamily/Ribonuclease H"/>
    <property type="match status" value="1"/>
</dbReference>
<evidence type="ECO:0000313" key="2">
    <source>
        <dbReference type="Proteomes" id="UP000807469"/>
    </source>
</evidence>
<gene>
    <name evidence="1" type="ORF">BDN70DRAFT_820587</name>
</gene>
<name>A0A9P5YLB9_9AGAR</name>
<sequence length="111" mass="12480">MLRQCVNSTQTDWVSKLPAIEFAINSARSESTGFAPFFLNTGTMPRSMIWDAPRSDEYPSVRTFALNKKLALQSAHDSIIAARVKQTRDANRKRQVAPFTKGDLVYLSTKN</sequence>
<proteinExistence type="predicted"/>
<dbReference type="EMBL" id="MU155783">
    <property type="protein sequence ID" value="KAF9470998.1"/>
    <property type="molecule type" value="Genomic_DNA"/>
</dbReference>
<keyword evidence="2" id="KW-1185">Reference proteome</keyword>
<dbReference type="OrthoDB" id="3227343at2759"/>
<protein>
    <submittedName>
        <fullName evidence="1">Uncharacterized protein</fullName>
    </submittedName>
</protein>
<dbReference type="InterPro" id="IPR036397">
    <property type="entry name" value="RNaseH_sf"/>
</dbReference>